<evidence type="ECO:0000256" key="1">
    <source>
        <dbReference type="SAM" id="MobiDB-lite"/>
    </source>
</evidence>
<feature type="compositionally biased region" description="Low complexity" evidence="1">
    <location>
        <begin position="657"/>
        <end position="678"/>
    </location>
</feature>
<feature type="compositionally biased region" description="Low complexity" evidence="1">
    <location>
        <begin position="367"/>
        <end position="377"/>
    </location>
</feature>
<feature type="compositionally biased region" description="Low complexity" evidence="1">
    <location>
        <begin position="603"/>
        <end position="612"/>
    </location>
</feature>
<reference evidence="2 3" key="1">
    <citation type="submission" date="2015-11" db="EMBL/GenBank/DDBJ databases">
        <title>Genomes and virulence difference between two physiological races of Phytophthora nicotianae.</title>
        <authorList>
            <person name="Liu H."/>
            <person name="Ma X."/>
            <person name="Yu H."/>
            <person name="Fang D."/>
            <person name="Li Y."/>
            <person name="Wang X."/>
            <person name="Wang W."/>
            <person name="Dong Y."/>
            <person name="Xiao B."/>
        </authorList>
    </citation>
    <scope>NUCLEOTIDE SEQUENCE [LARGE SCALE GENOMIC DNA]</scope>
    <source>
        <strain evidence="3">race 0</strain>
    </source>
</reference>
<accession>A0A0W8C798</accession>
<evidence type="ECO:0000313" key="2">
    <source>
        <dbReference type="EMBL" id="KUF79962.1"/>
    </source>
</evidence>
<organism evidence="2 3">
    <name type="scientific">Phytophthora nicotianae</name>
    <name type="common">Potato buckeye rot agent</name>
    <name type="synonym">Phytophthora parasitica</name>
    <dbReference type="NCBI Taxonomy" id="4792"/>
    <lineage>
        <taxon>Eukaryota</taxon>
        <taxon>Sar</taxon>
        <taxon>Stramenopiles</taxon>
        <taxon>Oomycota</taxon>
        <taxon>Peronosporomycetes</taxon>
        <taxon>Peronosporales</taxon>
        <taxon>Peronosporaceae</taxon>
        <taxon>Phytophthora</taxon>
    </lineage>
</organism>
<comment type="caution">
    <text evidence="2">The sequence shown here is derived from an EMBL/GenBank/DDBJ whole genome shotgun (WGS) entry which is preliminary data.</text>
</comment>
<feature type="compositionally biased region" description="Basic residues" evidence="1">
    <location>
        <begin position="576"/>
        <end position="587"/>
    </location>
</feature>
<proteinExistence type="predicted"/>
<protein>
    <submittedName>
        <fullName evidence="2">Uncharacterized protein</fullName>
    </submittedName>
</protein>
<gene>
    <name evidence="2" type="ORF">AM587_10002970</name>
</gene>
<evidence type="ECO:0000313" key="3">
    <source>
        <dbReference type="Proteomes" id="UP000052943"/>
    </source>
</evidence>
<feature type="compositionally biased region" description="Polar residues" evidence="1">
    <location>
        <begin position="613"/>
        <end position="624"/>
    </location>
</feature>
<dbReference type="Proteomes" id="UP000052943">
    <property type="component" value="Unassembled WGS sequence"/>
</dbReference>
<sequence>MSGGDKIEKTGIPAFNLGHNTPPDGIRVLNIHTIAETTVDEVVQEAVQALTQAVAGATQWITDAVRGELISQAVSASGDSGLETLSTQALNLGDNTPPDNVQLSSIHAVAKATVDEIVHGVVQALTQVETLTTQLLDQEHGELIQLPADNLMPSQVEETIQQLDRTPSDTIHTFAKATVDAVTEEAMKDIIQAVERATEWISEAVGKELVSDCLDPKEDIALHNATDWITQAVRSELIAHAVAKATPSGDSSTSEIQEIAETSKASSTLGCESIIADPRELAKLTADEAVTKALENVARAMLDANQCPTETVNGELHTNAVVDNSPEGETDIDIGDNNSTEAEEAQPTTEELDASSLVPALKIPNIAGESSEAASESTLPVIKENTLRQEAPPDDDDGYDDYTPINSPTTEQEQTKTPIASTRSPEQDTQAFLPVILSGRATPPNTKPTPRRQSPNTSKRGLGTPRLKEKAPSSAPPAIPSPRVIDETPTEQLVSSRSMLPPLVLPGAQPTARTNKTPRKTPRQPAADDEVKSSRSSSARGNKPTPRASTAAELELTPLSSARAAALIYAQQPSSSRRHHHHHKAKKLRDSASQTTPPPSPPSTSLALQPLQGTHSDSNGSELSRINCKHSPRDQSPLENGIEQKSDGGNTLLVPLSKTSAISPSASSRTSKSTSPSRYRSRGDGHSLKGQGSPKRSGYCQRCVFEGRSCKINDCLKHQLLK</sequence>
<dbReference type="EMBL" id="LNFO01004651">
    <property type="protein sequence ID" value="KUF79962.1"/>
    <property type="molecule type" value="Genomic_DNA"/>
</dbReference>
<name>A0A0W8C798_PHYNI</name>
<feature type="region of interest" description="Disordered" evidence="1">
    <location>
        <begin position="314"/>
        <end position="697"/>
    </location>
</feature>
<feature type="compositionally biased region" description="Polar residues" evidence="1">
    <location>
        <begin position="404"/>
        <end position="430"/>
    </location>
</feature>
<dbReference type="AlphaFoldDB" id="A0A0W8C798"/>
<dbReference type="OrthoDB" id="129708at2759"/>